<dbReference type="PANTHER" id="PTHR42792:SF1">
    <property type="entry name" value="FLAGELLAR HOOK-ASSOCIATED PROTEIN 3"/>
    <property type="match status" value="1"/>
</dbReference>
<dbReference type="InterPro" id="IPR001029">
    <property type="entry name" value="Flagellin_N"/>
</dbReference>
<dbReference type="GO" id="GO:0005198">
    <property type="term" value="F:structural molecule activity"/>
    <property type="evidence" value="ECO:0007669"/>
    <property type="project" value="UniProtKB-UniRule"/>
</dbReference>
<reference evidence="6 7" key="1">
    <citation type="submission" date="2015-09" db="EMBL/GenBank/DDBJ databases">
        <authorList>
            <consortium name="Pathogen Informatics"/>
        </authorList>
    </citation>
    <scope>NUCLEOTIDE SEQUENCE [LARGE SCALE GENOMIC DNA]</scope>
    <source>
        <strain evidence="6 7">2789STDY5834928</strain>
    </source>
</reference>
<dbReference type="Pfam" id="PF00669">
    <property type="entry name" value="Flagellin_N"/>
    <property type="match status" value="1"/>
</dbReference>
<feature type="domain" description="Flagellin C-terminal" evidence="5">
    <location>
        <begin position="248"/>
        <end position="321"/>
    </location>
</feature>
<keyword evidence="3" id="KW-0964">Secreted</keyword>
<evidence type="ECO:0000259" key="4">
    <source>
        <dbReference type="Pfam" id="PF00669"/>
    </source>
</evidence>
<dbReference type="EMBL" id="CZBY01000002">
    <property type="protein sequence ID" value="CUQ81614.1"/>
    <property type="molecule type" value="Genomic_DNA"/>
</dbReference>
<dbReference type="STRING" id="39492.ERS852540_00302"/>
<proteinExistence type="inferred from homology"/>
<dbReference type="Proteomes" id="UP000095662">
    <property type="component" value="Unassembled WGS sequence"/>
</dbReference>
<dbReference type="PANTHER" id="PTHR42792">
    <property type="entry name" value="FLAGELLIN"/>
    <property type="match status" value="1"/>
</dbReference>
<dbReference type="GO" id="GO:0009288">
    <property type="term" value="C:bacterial-type flagellum"/>
    <property type="evidence" value="ECO:0007669"/>
    <property type="project" value="UniProtKB-SubCell"/>
</dbReference>
<protein>
    <recommendedName>
        <fullName evidence="3">Flagellin</fullName>
    </recommendedName>
</protein>
<sequence>MRITQSMTNRRYMSQLNAALERKNASERKINSTKRYNRASEDPISAAKALRTRKAISNTNDYLGNLETAEQIYNGADSVLMNVNDILDSIIEKVTYAANGTQHDEDEEILAQTVETYADEIVRLFNTDIAERRIFGGVNNDTTIFKIENAGGKKTITYNGVDINSIDDPDKFPYSESSFTDIGTGMVIDPATGRVDPQSALPVTFNGAKITGCGKDDEGDSKNIIQITLDAAQAVREGDKIKAMDYIDKLRAAQTSVSVAHADIGNKQEYIEYNTNRLTNNMETLLEQQNNLEGTDMGAETTNWKTLDAIYNVSLQFASSVIPMSIFQFIS</sequence>
<comment type="similarity">
    <text evidence="1 3">Belongs to the bacterial flagellin family.</text>
</comment>
<evidence type="ECO:0000256" key="1">
    <source>
        <dbReference type="ARBA" id="ARBA00005709"/>
    </source>
</evidence>
<name>A0A174Z2J0_9FIRM</name>
<keyword evidence="2 3" id="KW-0975">Bacterial flagellum</keyword>
<dbReference type="InterPro" id="IPR001492">
    <property type="entry name" value="Flagellin"/>
</dbReference>
<comment type="function">
    <text evidence="3">Flagellin is the subunit protein which polymerizes to form the filaments of bacterial flagella.</text>
</comment>
<evidence type="ECO:0000256" key="2">
    <source>
        <dbReference type="ARBA" id="ARBA00023143"/>
    </source>
</evidence>
<evidence type="ECO:0000313" key="6">
    <source>
        <dbReference type="EMBL" id="CUQ81614.1"/>
    </source>
</evidence>
<gene>
    <name evidence="6" type="primary">flgL</name>
    <name evidence="6" type="ORF">ERS852540_00302</name>
</gene>
<comment type="subcellular location">
    <subcellularLocation>
        <location evidence="3">Secreted</location>
    </subcellularLocation>
    <subcellularLocation>
        <location evidence="3">Bacterial flagellum</location>
    </subcellularLocation>
</comment>
<dbReference type="AlphaFoldDB" id="A0A174Z2J0"/>
<dbReference type="SUPFAM" id="SSF64518">
    <property type="entry name" value="Phase 1 flagellin"/>
    <property type="match status" value="1"/>
</dbReference>
<dbReference type="InterPro" id="IPR046358">
    <property type="entry name" value="Flagellin_C"/>
</dbReference>
<organism evidence="6 7">
    <name type="scientific">[Eubacterium] siraeum</name>
    <dbReference type="NCBI Taxonomy" id="39492"/>
    <lineage>
        <taxon>Bacteria</taxon>
        <taxon>Bacillati</taxon>
        <taxon>Bacillota</taxon>
        <taxon>Clostridia</taxon>
        <taxon>Eubacteriales</taxon>
        <taxon>Oscillospiraceae</taxon>
        <taxon>Oscillospiraceae incertae sedis</taxon>
    </lineage>
</organism>
<dbReference type="GO" id="GO:0005576">
    <property type="term" value="C:extracellular region"/>
    <property type="evidence" value="ECO:0007669"/>
    <property type="project" value="UniProtKB-SubCell"/>
</dbReference>
<evidence type="ECO:0000259" key="5">
    <source>
        <dbReference type="Pfam" id="PF00700"/>
    </source>
</evidence>
<dbReference type="OrthoDB" id="9758307at2"/>
<evidence type="ECO:0000256" key="3">
    <source>
        <dbReference type="RuleBase" id="RU362073"/>
    </source>
</evidence>
<feature type="domain" description="Flagellin N-terminal" evidence="4">
    <location>
        <begin position="7"/>
        <end position="127"/>
    </location>
</feature>
<accession>A0A174Z2J0</accession>
<evidence type="ECO:0000313" key="7">
    <source>
        <dbReference type="Proteomes" id="UP000095662"/>
    </source>
</evidence>
<dbReference type="Pfam" id="PF00700">
    <property type="entry name" value="Flagellin_C"/>
    <property type="match status" value="1"/>
</dbReference>
<dbReference type="Gene3D" id="1.20.1330.10">
    <property type="entry name" value="f41 fragment of flagellin, N-terminal domain"/>
    <property type="match status" value="1"/>
</dbReference>